<dbReference type="GO" id="GO:0000287">
    <property type="term" value="F:magnesium ion binding"/>
    <property type="evidence" value="ECO:0007669"/>
    <property type="project" value="TreeGrafter"/>
</dbReference>
<dbReference type="Proteomes" id="UP000182508">
    <property type="component" value="Unassembled WGS sequence"/>
</dbReference>
<dbReference type="Gene3D" id="3.30.1240.10">
    <property type="match status" value="1"/>
</dbReference>
<dbReference type="SFLD" id="SFLDG01144">
    <property type="entry name" value="C2.B.4:_PGP_Like"/>
    <property type="match status" value="1"/>
</dbReference>
<reference evidence="1 2" key="1">
    <citation type="submission" date="2016-10" db="EMBL/GenBank/DDBJ databases">
        <authorList>
            <person name="de Groot N.N."/>
        </authorList>
    </citation>
    <scope>NUCLEOTIDE SEQUENCE [LARGE SCALE GENOMIC DNA]</scope>
    <source>
        <strain evidence="1 2">A-4</strain>
    </source>
</reference>
<dbReference type="NCBIfam" id="TIGR01484">
    <property type="entry name" value="HAD-SF-IIB"/>
    <property type="match status" value="1"/>
</dbReference>
<dbReference type="PANTHER" id="PTHR10000">
    <property type="entry name" value="PHOSPHOSERINE PHOSPHATASE"/>
    <property type="match status" value="1"/>
</dbReference>
<dbReference type="GO" id="GO:0016791">
    <property type="term" value="F:phosphatase activity"/>
    <property type="evidence" value="ECO:0007669"/>
    <property type="project" value="UniProtKB-ARBA"/>
</dbReference>
<dbReference type="PANTHER" id="PTHR10000:SF53">
    <property type="entry name" value="5-AMINO-6-(5-PHOSPHO-D-RIBITYLAMINO)URACIL PHOSPHATASE YBJI-RELATED"/>
    <property type="match status" value="1"/>
</dbReference>
<dbReference type="NCBIfam" id="TIGR00099">
    <property type="entry name" value="Cof-subfamily"/>
    <property type="match status" value="1"/>
</dbReference>
<accession>A0A1G6A874</accession>
<proteinExistence type="predicted"/>
<dbReference type="eggNOG" id="COG0561">
    <property type="taxonomic scope" value="Bacteria"/>
</dbReference>
<evidence type="ECO:0000313" key="1">
    <source>
        <dbReference type="EMBL" id="SDB04657.1"/>
    </source>
</evidence>
<evidence type="ECO:0008006" key="3">
    <source>
        <dbReference type="Google" id="ProtNLM"/>
    </source>
</evidence>
<dbReference type="GO" id="GO:0005829">
    <property type="term" value="C:cytosol"/>
    <property type="evidence" value="ECO:0007669"/>
    <property type="project" value="TreeGrafter"/>
</dbReference>
<dbReference type="EMBL" id="FMXP01000003">
    <property type="protein sequence ID" value="SDB04657.1"/>
    <property type="molecule type" value="Genomic_DNA"/>
</dbReference>
<dbReference type="InterPro" id="IPR023214">
    <property type="entry name" value="HAD_sf"/>
</dbReference>
<dbReference type="Pfam" id="PF08282">
    <property type="entry name" value="Hydrolase_3"/>
    <property type="match status" value="1"/>
</dbReference>
<organism evidence="1 2">
    <name type="scientific">Streptococcus henryi</name>
    <dbReference type="NCBI Taxonomy" id="439219"/>
    <lineage>
        <taxon>Bacteria</taxon>
        <taxon>Bacillati</taxon>
        <taxon>Bacillota</taxon>
        <taxon>Bacilli</taxon>
        <taxon>Lactobacillales</taxon>
        <taxon>Streptococcaceae</taxon>
        <taxon>Streptococcus</taxon>
    </lineage>
</organism>
<dbReference type="InterPro" id="IPR000150">
    <property type="entry name" value="Cof"/>
</dbReference>
<dbReference type="CDD" id="cd07518">
    <property type="entry name" value="HAD_YbiV-Like"/>
    <property type="match status" value="1"/>
</dbReference>
<dbReference type="RefSeq" id="WP_074485005.1">
    <property type="nucleotide sequence ID" value="NZ_FMXP01000003.1"/>
</dbReference>
<dbReference type="InterPro" id="IPR006379">
    <property type="entry name" value="HAD-SF_hydro_IIB"/>
</dbReference>
<dbReference type="SFLD" id="SFLDS00003">
    <property type="entry name" value="Haloacid_Dehalogenase"/>
    <property type="match status" value="1"/>
</dbReference>
<protein>
    <recommendedName>
        <fullName evidence="3">Haloacid dehalogenase-like hydrolase</fullName>
    </recommendedName>
</protein>
<dbReference type="AlphaFoldDB" id="A0A1G6A874"/>
<name>A0A1G6A874_9STRE</name>
<evidence type="ECO:0000313" key="2">
    <source>
        <dbReference type="Proteomes" id="UP000182508"/>
    </source>
</evidence>
<gene>
    <name evidence="1" type="ORF">SAMN02910293_00233</name>
</gene>
<keyword evidence="2" id="KW-1185">Reference proteome</keyword>
<dbReference type="PROSITE" id="PS01229">
    <property type="entry name" value="COF_2"/>
    <property type="match status" value="1"/>
</dbReference>
<dbReference type="SFLD" id="SFLDG01140">
    <property type="entry name" value="C2.B:_Phosphomannomutase_and_P"/>
    <property type="match status" value="1"/>
</dbReference>
<dbReference type="InterPro" id="IPR036412">
    <property type="entry name" value="HAD-like_sf"/>
</dbReference>
<dbReference type="SUPFAM" id="SSF56784">
    <property type="entry name" value="HAD-like"/>
    <property type="match status" value="1"/>
</dbReference>
<dbReference type="Gene3D" id="3.40.50.1000">
    <property type="entry name" value="HAD superfamily/HAD-like"/>
    <property type="match status" value="1"/>
</dbReference>
<sequence length="274" mass="30967">MTVRLIATDMDGTFLNDQKTYDNVRFHKLLKRMAVHDIHFVVASGNQYCHLVESFPDIKDNLTFIGENGSHIVHQGETLFEMFQPHEEIAELVQFIESNFPETVIALTGKTSAYMLKSNDEDSLKTLRHYLPKLELVDSFSPIPRDDFFKSVLLMEPELTREIQVALNHHFESGSLIGTSSGFGCIDVITKGYHKGWALQRLLDEWGLTSENLMVFGDGENDLSMLKLAKYSYAMSNAPENVKAHANFQTSSNNEDGVLQAIEEYLNKIEGNIG</sequence>
<dbReference type="STRING" id="439219.SAMN02910293_00233"/>